<keyword evidence="3" id="KW-0804">Transcription</keyword>
<evidence type="ECO:0000313" key="6">
    <source>
        <dbReference type="EMBL" id="MBP1904672.1"/>
    </source>
</evidence>
<dbReference type="InterPro" id="IPR036390">
    <property type="entry name" value="WH_DNA-bd_sf"/>
</dbReference>
<reference evidence="6 7" key="1">
    <citation type="submission" date="2021-03" db="EMBL/GenBank/DDBJ databases">
        <title>Genomic Encyclopedia of Type Strains, Phase IV (KMG-IV): sequencing the most valuable type-strain genomes for metagenomic binning, comparative biology and taxonomic classification.</title>
        <authorList>
            <person name="Goeker M."/>
        </authorList>
    </citation>
    <scope>NUCLEOTIDE SEQUENCE [LARGE SCALE GENOMIC DNA]</scope>
    <source>
        <strain evidence="6 7">DSM 14349</strain>
    </source>
</reference>
<dbReference type="SMART" id="SM00345">
    <property type="entry name" value="HTH_GNTR"/>
    <property type="match status" value="1"/>
</dbReference>
<feature type="compositionally biased region" description="Basic and acidic residues" evidence="4">
    <location>
        <begin position="141"/>
        <end position="153"/>
    </location>
</feature>
<gene>
    <name evidence="6" type="ORF">J2Z32_001295</name>
</gene>
<dbReference type="EMBL" id="JAGGKG010000004">
    <property type="protein sequence ID" value="MBP1904672.1"/>
    <property type="molecule type" value="Genomic_DNA"/>
</dbReference>
<evidence type="ECO:0000259" key="5">
    <source>
        <dbReference type="PROSITE" id="PS50949"/>
    </source>
</evidence>
<feature type="compositionally biased region" description="Acidic residues" evidence="4">
    <location>
        <begin position="131"/>
        <end position="140"/>
    </location>
</feature>
<dbReference type="Gene3D" id="1.10.10.10">
    <property type="entry name" value="Winged helix-like DNA-binding domain superfamily/Winged helix DNA-binding domain"/>
    <property type="match status" value="1"/>
</dbReference>
<feature type="domain" description="HTH gntR-type" evidence="5">
    <location>
        <begin position="10"/>
        <end position="78"/>
    </location>
</feature>
<dbReference type="InterPro" id="IPR036388">
    <property type="entry name" value="WH-like_DNA-bd_sf"/>
</dbReference>
<dbReference type="Pfam" id="PF00392">
    <property type="entry name" value="GntR"/>
    <property type="match status" value="1"/>
</dbReference>
<evidence type="ECO:0000313" key="7">
    <source>
        <dbReference type="Proteomes" id="UP001519272"/>
    </source>
</evidence>
<keyword evidence="1" id="KW-0805">Transcription regulation</keyword>
<dbReference type="InterPro" id="IPR000524">
    <property type="entry name" value="Tscrpt_reg_HTH_GntR"/>
</dbReference>
<dbReference type="CDD" id="cd07377">
    <property type="entry name" value="WHTH_GntR"/>
    <property type="match status" value="1"/>
</dbReference>
<dbReference type="RefSeq" id="WP_210088339.1">
    <property type="nucleotide sequence ID" value="NZ_JAGGKG010000004.1"/>
</dbReference>
<protein>
    <submittedName>
        <fullName evidence="6">GntR family transcriptional regulator</fullName>
    </submittedName>
</protein>
<dbReference type="PANTHER" id="PTHR38445">
    <property type="entry name" value="HTH-TYPE TRANSCRIPTIONAL REPRESSOR YTRA"/>
    <property type="match status" value="1"/>
</dbReference>
<evidence type="ECO:0000256" key="2">
    <source>
        <dbReference type="ARBA" id="ARBA00023125"/>
    </source>
</evidence>
<sequence length="153" mass="17560">MFELDVRSRKPIYEQLMDKIKEMIVYGVLQVDEQLPSVRTLSTQLTVNPNTIQKAYRELEREGYIYSMQGKGSFVAEYTGGQNSEMLIQLQAGFVKLIAEASYSGLNHQDVAQAFEAALKQVQESHTDKEDKEEDEEEDKEKEKEKEGPHDSH</sequence>
<organism evidence="6 7">
    <name type="scientific">Paenibacillus turicensis</name>
    <dbReference type="NCBI Taxonomy" id="160487"/>
    <lineage>
        <taxon>Bacteria</taxon>
        <taxon>Bacillati</taxon>
        <taxon>Bacillota</taxon>
        <taxon>Bacilli</taxon>
        <taxon>Bacillales</taxon>
        <taxon>Paenibacillaceae</taxon>
        <taxon>Paenibacillus</taxon>
    </lineage>
</organism>
<keyword evidence="2" id="KW-0238">DNA-binding</keyword>
<evidence type="ECO:0000256" key="3">
    <source>
        <dbReference type="ARBA" id="ARBA00023163"/>
    </source>
</evidence>
<evidence type="ECO:0000256" key="1">
    <source>
        <dbReference type="ARBA" id="ARBA00023015"/>
    </source>
</evidence>
<name>A0ABS4FQ07_9BACL</name>
<feature type="region of interest" description="Disordered" evidence="4">
    <location>
        <begin position="119"/>
        <end position="153"/>
    </location>
</feature>
<dbReference type="Proteomes" id="UP001519272">
    <property type="component" value="Unassembled WGS sequence"/>
</dbReference>
<comment type="caution">
    <text evidence="6">The sequence shown here is derived from an EMBL/GenBank/DDBJ whole genome shotgun (WGS) entry which is preliminary data.</text>
</comment>
<dbReference type="SUPFAM" id="SSF46785">
    <property type="entry name" value="Winged helix' DNA-binding domain"/>
    <property type="match status" value="1"/>
</dbReference>
<dbReference type="PANTHER" id="PTHR38445:SF9">
    <property type="entry name" value="HTH-TYPE TRANSCRIPTIONAL REPRESSOR YTRA"/>
    <property type="match status" value="1"/>
</dbReference>
<keyword evidence="7" id="KW-1185">Reference proteome</keyword>
<evidence type="ECO:0000256" key="4">
    <source>
        <dbReference type="SAM" id="MobiDB-lite"/>
    </source>
</evidence>
<accession>A0ABS4FQ07</accession>
<dbReference type="PROSITE" id="PS50949">
    <property type="entry name" value="HTH_GNTR"/>
    <property type="match status" value="1"/>
</dbReference>
<proteinExistence type="predicted"/>